<keyword evidence="12" id="KW-0675">Receptor</keyword>
<accession>A0A8X7ZXL0</accession>
<evidence type="ECO:0000313" key="19">
    <source>
        <dbReference type="Proteomes" id="UP000886885"/>
    </source>
</evidence>
<dbReference type="PROSITE" id="PS50011">
    <property type="entry name" value="PROTEIN_KINASE_DOM"/>
    <property type="match status" value="1"/>
</dbReference>
<dbReference type="GO" id="GO:0005886">
    <property type="term" value="C:plasma membrane"/>
    <property type="evidence" value="ECO:0007669"/>
    <property type="project" value="TreeGrafter"/>
</dbReference>
<feature type="compositionally biased region" description="Polar residues" evidence="14">
    <location>
        <begin position="375"/>
        <end position="385"/>
    </location>
</feature>
<feature type="region of interest" description="Disordered" evidence="14">
    <location>
        <begin position="355"/>
        <end position="392"/>
    </location>
</feature>
<protein>
    <recommendedName>
        <fullName evidence="20">Cysteine-rich receptor-like protein kinase 10</fullName>
    </recommendedName>
</protein>
<organism evidence="18 19">
    <name type="scientific">Populus tomentosa</name>
    <name type="common">Chinese white poplar</name>
    <dbReference type="NCBI Taxonomy" id="118781"/>
    <lineage>
        <taxon>Eukaryota</taxon>
        <taxon>Viridiplantae</taxon>
        <taxon>Streptophyta</taxon>
        <taxon>Embryophyta</taxon>
        <taxon>Tracheophyta</taxon>
        <taxon>Spermatophyta</taxon>
        <taxon>Magnoliopsida</taxon>
        <taxon>eudicotyledons</taxon>
        <taxon>Gunneridae</taxon>
        <taxon>Pentapetalae</taxon>
        <taxon>rosids</taxon>
        <taxon>fabids</taxon>
        <taxon>Malpighiales</taxon>
        <taxon>Salicaceae</taxon>
        <taxon>Saliceae</taxon>
        <taxon>Populus</taxon>
    </lineage>
</organism>
<dbReference type="FunFam" id="1.10.510.10:FF:000129">
    <property type="entry name" value="cysteine-rich receptor-like protein kinase 10"/>
    <property type="match status" value="1"/>
</dbReference>
<dbReference type="GO" id="GO:0004674">
    <property type="term" value="F:protein serine/threonine kinase activity"/>
    <property type="evidence" value="ECO:0007669"/>
    <property type="project" value="UniProtKB-KW"/>
</dbReference>
<dbReference type="InterPro" id="IPR002902">
    <property type="entry name" value="GNK2"/>
</dbReference>
<dbReference type="EMBL" id="JAAWWB010000008">
    <property type="protein sequence ID" value="KAG6776910.1"/>
    <property type="molecule type" value="Genomic_DNA"/>
</dbReference>
<keyword evidence="3" id="KW-0808">Transferase</keyword>
<feature type="compositionally biased region" description="Pro residues" evidence="14">
    <location>
        <begin position="72"/>
        <end position="84"/>
    </location>
</feature>
<sequence length="392" mass="42839">MGDTNGTAFNRIYGTVQCTPDISPSQCRICLSGCVSDIPRCCNGKQGGNVLTPSCSMRFEIYPFYTAPLAPPPPASSPSPPTPPATSLNPSGERKASSRTIVYISVPTGAFVVLLFSLCYCYVHQKARKEYNTIQEGNVGDEITSVQSLQFQLGTIEAATNNFAEENKIGGIARGLLYLHEDSRLRIIHRDLKASNVLLDGEMNPKIADFGMAKIFGGDQSQGNTSKIAGTFGYMPPEYAMHGQFSVKSDVYSFGVLILEIISGKKNSSFYQSDNGLDLVSYAWKQWKNGAALELMDASLGDSYSRNEITRCLHIALLCVQEDPNDRPTLSTIVLMLTSFSVTLPLPREPAYLGQSRTVPTFPTTELESDRSTSKSKPLSVNDMSITELYPR</sequence>
<evidence type="ECO:0000256" key="14">
    <source>
        <dbReference type="SAM" id="MobiDB-lite"/>
    </source>
</evidence>
<dbReference type="InterPro" id="IPR008271">
    <property type="entry name" value="Ser/Thr_kinase_AS"/>
</dbReference>
<evidence type="ECO:0000256" key="7">
    <source>
        <dbReference type="ARBA" id="ARBA00022741"/>
    </source>
</evidence>
<keyword evidence="10 15" id="KW-1133">Transmembrane helix</keyword>
<dbReference type="GO" id="GO:0005524">
    <property type="term" value="F:ATP binding"/>
    <property type="evidence" value="ECO:0007669"/>
    <property type="project" value="UniProtKB-KW"/>
</dbReference>
<keyword evidence="11 15" id="KW-0472">Membrane</keyword>
<evidence type="ECO:0000256" key="12">
    <source>
        <dbReference type="ARBA" id="ARBA00023170"/>
    </source>
</evidence>
<keyword evidence="5" id="KW-0732">Signal</keyword>
<keyword evidence="4 15" id="KW-0812">Transmembrane</keyword>
<keyword evidence="19" id="KW-1185">Reference proteome</keyword>
<gene>
    <name evidence="18" type="ORF">POTOM_016701</name>
</gene>
<evidence type="ECO:0000259" key="17">
    <source>
        <dbReference type="PROSITE" id="PS51473"/>
    </source>
</evidence>
<keyword evidence="6" id="KW-0677">Repeat</keyword>
<evidence type="ECO:0000259" key="16">
    <source>
        <dbReference type="PROSITE" id="PS50011"/>
    </source>
</evidence>
<name>A0A8X7ZXL0_POPTO</name>
<evidence type="ECO:0000256" key="9">
    <source>
        <dbReference type="ARBA" id="ARBA00022840"/>
    </source>
</evidence>
<evidence type="ECO:0000256" key="4">
    <source>
        <dbReference type="ARBA" id="ARBA00022692"/>
    </source>
</evidence>
<keyword evidence="2" id="KW-0723">Serine/threonine-protein kinase</keyword>
<evidence type="ECO:0000256" key="11">
    <source>
        <dbReference type="ARBA" id="ARBA00023136"/>
    </source>
</evidence>
<evidence type="ECO:0000256" key="3">
    <source>
        <dbReference type="ARBA" id="ARBA00022679"/>
    </source>
</evidence>
<feature type="domain" description="Gnk2-homologous" evidence="17">
    <location>
        <begin position="1"/>
        <end position="64"/>
    </location>
</feature>
<dbReference type="PANTHER" id="PTHR27002">
    <property type="entry name" value="RECEPTOR-LIKE SERINE/THREONINE-PROTEIN KINASE SD1-8"/>
    <property type="match status" value="1"/>
</dbReference>
<dbReference type="Proteomes" id="UP000886885">
    <property type="component" value="Chromosome 4D"/>
</dbReference>
<evidence type="ECO:0000256" key="15">
    <source>
        <dbReference type="SAM" id="Phobius"/>
    </source>
</evidence>
<dbReference type="PROSITE" id="PS51473">
    <property type="entry name" value="GNK2"/>
    <property type="match status" value="1"/>
</dbReference>
<evidence type="ECO:0008006" key="20">
    <source>
        <dbReference type="Google" id="ProtNLM"/>
    </source>
</evidence>
<dbReference type="SMART" id="SM00220">
    <property type="entry name" value="S_TKc"/>
    <property type="match status" value="1"/>
</dbReference>
<feature type="transmembrane region" description="Helical" evidence="15">
    <location>
        <begin position="101"/>
        <end position="123"/>
    </location>
</feature>
<dbReference type="GO" id="GO:0042742">
    <property type="term" value="P:defense response to bacterium"/>
    <property type="evidence" value="ECO:0007669"/>
    <property type="project" value="TreeGrafter"/>
</dbReference>
<dbReference type="InterPro" id="IPR001245">
    <property type="entry name" value="Ser-Thr/Tyr_kinase_cat_dom"/>
</dbReference>
<evidence type="ECO:0000256" key="8">
    <source>
        <dbReference type="ARBA" id="ARBA00022777"/>
    </source>
</evidence>
<reference evidence="18" key="1">
    <citation type="journal article" date="2020" name="bioRxiv">
        <title>Hybrid origin of Populus tomentosa Carr. identified through genome sequencing and phylogenomic analysis.</title>
        <authorList>
            <person name="An X."/>
            <person name="Gao K."/>
            <person name="Chen Z."/>
            <person name="Li J."/>
            <person name="Yang X."/>
            <person name="Yang X."/>
            <person name="Zhou J."/>
            <person name="Guo T."/>
            <person name="Zhao T."/>
            <person name="Huang S."/>
            <person name="Miao D."/>
            <person name="Khan W.U."/>
            <person name="Rao P."/>
            <person name="Ye M."/>
            <person name="Lei B."/>
            <person name="Liao W."/>
            <person name="Wang J."/>
            <person name="Ji L."/>
            <person name="Li Y."/>
            <person name="Guo B."/>
            <person name="Mustafa N.S."/>
            <person name="Li S."/>
            <person name="Yun Q."/>
            <person name="Keller S.R."/>
            <person name="Mao J."/>
            <person name="Zhang R."/>
            <person name="Strauss S.H."/>
        </authorList>
    </citation>
    <scope>NUCLEOTIDE SEQUENCE</scope>
    <source>
        <strain evidence="18">GM15</strain>
        <tissue evidence="18">Leaf</tissue>
    </source>
</reference>
<keyword evidence="8" id="KW-0418">Kinase</keyword>
<keyword evidence="13" id="KW-0325">Glycoprotein</keyword>
<evidence type="ECO:0000256" key="13">
    <source>
        <dbReference type="ARBA" id="ARBA00023180"/>
    </source>
</evidence>
<feature type="compositionally biased region" description="Polar residues" evidence="14">
    <location>
        <begin position="355"/>
        <end position="366"/>
    </location>
</feature>
<feature type="region of interest" description="Disordered" evidence="14">
    <location>
        <begin position="72"/>
        <end position="93"/>
    </location>
</feature>
<dbReference type="Pfam" id="PF01657">
    <property type="entry name" value="Stress-antifung"/>
    <property type="match status" value="1"/>
</dbReference>
<evidence type="ECO:0000256" key="6">
    <source>
        <dbReference type="ARBA" id="ARBA00022737"/>
    </source>
</evidence>
<dbReference type="Pfam" id="PF07714">
    <property type="entry name" value="PK_Tyr_Ser-Thr"/>
    <property type="match status" value="1"/>
</dbReference>
<dbReference type="OrthoDB" id="688481at2759"/>
<dbReference type="PANTHER" id="PTHR27002:SF1050">
    <property type="entry name" value="CYSTEINE-RICH RECEPTOR-LIKE PROTEIN KINASE 5"/>
    <property type="match status" value="1"/>
</dbReference>
<evidence type="ECO:0000256" key="1">
    <source>
        <dbReference type="ARBA" id="ARBA00004167"/>
    </source>
</evidence>
<evidence type="ECO:0000256" key="2">
    <source>
        <dbReference type="ARBA" id="ARBA00022527"/>
    </source>
</evidence>
<comment type="subcellular location">
    <subcellularLocation>
        <location evidence="1">Membrane</location>
        <topology evidence="1">Single-pass membrane protein</topology>
    </subcellularLocation>
</comment>
<evidence type="ECO:0000256" key="5">
    <source>
        <dbReference type="ARBA" id="ARBA00022729"/>
    </source>
</evidence>
<dbReference type="InterPro" id="IPR000719">
    <property type="entry name" value="Prot_kinase_dom"/>
</dbReference>
<dbReference type="PROSITE" id="PS00108">
    <property type="entry name" value="PROTEIN_KINASE_ST"/>
    <property type="match status" value="1"/>
</dbReference>
<dbReference type="AlphaFoldDB" id="A0A8X7ZXL0"/>
<keyword evidence="7" id="KW-0547">Nucleotide-binding</keyword>
<evidence type="ECO:0000313" key="18">
    <source>
        <dbReference type="EMBL" id="KAG6776910.1"/>
    </source>
</evidence>
<keyword evidence="9" id="KW-0067">ATP-binding</keyword>
<dbReference type="CDD" id="cd23509">
    <property type="entry name" value="Gnk2-like"/>
    <property type="match status" value="1"/>
</dbReference>
<proteinExistence type="predicted"/>
<comment type="caution">
    <text evidence="18">The sequence shown here is derived from an EMBL/GenBank/DDBJ whole genome shotgun (WGS) entry which is preliminary data.</text>
</comment>
<evidence type="ECO:0000256" key="10">
    <source>
        <dbReference type="ARBA" id="ARBA00022989"/>
    </source>
</evidence>
<feature type="domain" description="Protein kinase" evidence="16">
    <location>
        <begin position="1"/>
        <end position="340"/>
    </location>
</feature>